<gene>
    <name evidence="9" type="ORF">A8L45_01705</name>
</gene>
<dbReference type="SUPFAM" id="SSF103473">
    <property type="entry name" value="MFS general substrate transporter"/>
    <property type="match status" value="1"/>
</dbReference>
<dbReference type="PANTHER" id="PTHR23521:SF2">
    <property type="entry name" value="TRANSPORTER MFS SUPERFAMILY"/>
    <property type="match status" value="1"/>
</dbReference>
<dbReference type="CDD" id="cd17477">
    <property type="entry name" value="MFS_YcaD_like"/>
    <property type="match status" value="1"/>
</dbReference>
<evidence type="ECO:0000256" key="7">
    <source>
        <dbReference type="SAM" id="Phobius"/>
    </source>
</evidence>
<evidence type="ECO:0000256" key="3">
    <source>
        <dbReference type="ARBA" id="ARBA00022475"/>
    </source>
</evidence>
<feature type="transmembrane region" description="Helical" evidence="7">
    <location>
        <begin position="204"/>
        <end position="224"/>
    </location>
</feature>
<evidence type="ECO:0000259" key="8">
    <source>
        <dbReference type="PROSITE" id="PS50850"/>
    </source>
</evidence>
<dbReference type="STRING" id="1080227.A8L45_01705"/>
<evidence type="ECO:0000256" key="5">
    <source>
        <dbReference type="ARBA" id="ARBA00022989"/>
    </source>
</evidence>
<evidence type="ECO:0000256" key="2">
    <source>
        <dbReference type="ARBA" id="ARBA00022448"/>
    </source>
</evidence>
<comment type="caution">
    <text evidence="9">The sequence shown here is derived from an EMBL/GenBank/DDBJ whole genome shotgun (WGS) entry which is preliminary data.</text>
</comment>
<dbReference type="InterPro" id="IPR036259">
    <property type="entry name" value="MFS_trans_sf"/>
</dbReference>
<dbReference type="Gene3D" id="1.20.1250.20">
    <property type="entry name" value="MFS general substrate transporter like domains"/>
    <property type="match status" value="2"/>
</dbReference>
<keyword evidence="10" id="KW-1185">Reference proteome</keyword>
<keyword evidence="6 7" id="KW-0472">Membrane</keyword>
<keyword evidence="2" id="KW-0813">Transport</keyword>
<dbReference type="GO" id="GO:0005886">
    <property type="term" value="C:plasma membrane"/>
    <property type="evidence" value="ECO:0007669"/>
    <property type="project" value="UniProtKB-SubCell"/>
</dbReference>
<dbReference type="Pfam" id="PF07690">
    <property type="entry name" value="MFS_1"/>
    <property type="match status" value="1"/>
</dbReference>
<feature type="transmembrane region" description="Helical" evidence="7">
    <location>
        <begin position="164"/>
        <end position="183"/>
    </location>
</feature>
<feature type="transmembrane region" description="Helical" evidence="7">
    <location>
        <begin position="104"/>
        <end position="126"/>
    </location>
</feature>
<dbReference type="InterPro" id="IPR047200">
    <property type="entry name" value="MFS_YcaD-like"/>
</dbReference>
<evidence type="ECO:0000256" key="1">
    <source>
        <dbReference type="ARBA" id="ARBA00004651"/>
    </source>
</evidence>
<feature type="transmembrane region" description="Helical" evidence="7">
    <location>
        <begin position="12"/>
        <end position="36"/>
    </location>
</feature>
<feature type="transmembrane region" description="Helical" evidence="7">
    <location>
        <begin position="296"/>
        <end position="320"/>
    </location>
</feature>
<sequence length="398" mass="42058">MNANPLSLDVGNSTIVPVASLSIFALASGYLMSLVPLALETHRLPVELAAWLASIYYFGLLIGALFSAKVVARLGHRIALMSFLAVIAATVLIMAFFISQTVWLGARFVAGIAVAGVFVVIESWLLMADSESARSKRLGLYMASLYGGTAFGQLGIGFFGVEGLMPFALIGTMMLLASLPPALKKGSQPADVEHSAIRMNDIRSLPMAAFVGCVVSGLLMGVVYGLLPLEFERRFSSGEQVGTLMSVVILGGMIIQPAVSWLNSRVSKRLLMALFSLLGVLSVAMTEVATHQIGTIVSLFLLGAATFALYPVAITLACQTISKGQIVAATELMLLSYSVGSVAGPSLAKLWLVQSSDLMGYFGAGFAATCIYMFLASIRKAKIVVEEPQPVAPDSDTL</sequence>
<dbReference type="InterPro" id="IPR011701">
    <property type="entry name" value="MFS"/>
</dbReference>
<dbReference type="AlphaFoldDB" id="A0A1C3ERC7"/>
<evidence type="ECO:0000313" key="10">
    <source>
        <dbReference type="Proteomes" id="UP000094936"/>
    </source>
</evidence>
<dbReference type="GO" id="GO:0022857">
    <property type="term" value="F:transmembrane transporter activity"/>
    <property type="evidence" value="ECO:0007669"/>
    <property type="project" value="InterPro"/>
</dbReference>
<accession>A0A1C3ERC7</accession>
<dbReference type="RefSeq" id="WP_068898576.1">
    <property type="nucleotide sequence ID" value="NZ_JBHUIF010000032.1"/>
</dbReference>
<dbReference type="PANTHER" id="PTHR23521">
    <property type="entry name" value="TRANSPORTER MFS SUPERFAMILY"/>
    <property type="match status" value="1"/>
</dbReference>
<feature type="transmembrane region" description="Helical" evidence="7">
    <location>
        <begin position="332"/>
        <end position="352"/>
    </location>
</feature>
<dbReference type="EMBL" id="LYBM01000002">
    <property type="protein sequence ID" value="ODA35780.1"/>
    <property type="molecule type" value="Genomic_DNA"/>
</dbReference>
<reference evidence="9 10" key="1">
    <citation type="submission" date="2016-05" db="EMBL/GenBank/DDBJ databases">
        <title>Genomic Taxonomy of the Vibrionaceae.</title>
        <authorList>
            <person name="Gomez-Gil B."/>
            <person name="Enciso-Ibarra J."/>
        </authorList>
    </citation>
    <scope>NUCLEOTIDE SEQUENCE [LARGE SCALE GENOMIC DNA]</scope>
    <source>
        <strain evidence="9 10">CAIM 1920</strain>
    </source>
</reference>
<feature type="transmembrane region" description="Helical" evidence="7">
    <location>
        <begin position="78"/>
        <end position="98"/>
    </location>
</feature>
<dbReference type="PROSITE" id="PS50850">
    <property type="entry name" value="MFS"/>
    <property type="match status" value="1"/>
</dbReference>
<feature type="transmembrane region" description="Helical" evidence="7">
    <location>
        <begin position="48"/>
        <end position="66"/>
    </location>
</feature>
<feature type="transmembrane region" description="Helical" evidence="7">
    <location>
        <begin position="358"/>
        <end position="375"/>
    </location>
</feature>
<dbReference type="InterPro" id="IPR020846">
    <property type="entry name" value="MFS_dom"/>
</dbReference>
<evidence type="ECO:0000256" key="6">
    <source>
        <dbReference type="ARBA" id="ARBA00023136"/>
    </source>
</evidence>
<proteinExistence type="predicted"/>
<keyword evidence="5 7" id="KW-1133">Transmembrane helix</keyword>
<name>A0A1C3ERC7_9GAMM</name>
<feature type="transmembrane region" description="Helical" evidence="7">
    <location>
        <begin position="270"/>
        <end position="290"/>
    </location>
</feature>
<protein>
    <submittedName>
        <fullName evidence="9">MFS transporter</fullName>
    </submittedName>
</protein>
<comment type="subcellular location">
    <subcellularLocation>
        <location evidence="1">Cell membrane</location>
        <topology evidence="1">Multi-pass membrane protein</topology>
    </subcellularLocation>
</comment>
<feature type="transmembrane region" description="Helical" evidence="7">
    <location>
        <begin position="138"/>
        <end position="158"/>
    </location>
</feature>
<feature type="transmembrane region" description="Helical" evidence="7">
    <location>
        <begin position="244"/>
        <end position="263"/>
    </location>
</feature>
<evidence type="ECO:0000313" key="9">
    <source>
        <dbReference type="EMBL" id="ODA35780.1"/>
    </source>
</evidence>
<dbReference type="Proteomes" id="UP000094936">
    <property type="component" value="Unassembled WGS sequence"/>
</dbReference>
<feature type="domain" description="Major facilitator superfamily (MFS) profile" evidence="8">
    <location>
        <begin position="205"/>
        <end position="398"/>
    </location>
</feature>
<keyword evidence="3" id="KW-1003">Cell membrane</keyword>
<keyword evidence="4 7" id="KW-0812">Transmembrane</keyword>
<organism evidence="9 10">
    <name type="scientific">Veronia pacifica</name>
    <dbReference type="NCBI Taxonomy" id="1080227"/>
    <lineage>
        <taxon>Bacteria</taxon>
        <taxon>Pseudomonadati</taxon>
        <taxon>Pseudomonadota</taxon>
        <taxon>Gammaproteobacteria</taxon>
        <taxon>Vibrionales</taxon>
        <taxon>Vibrionaceae</taxon>
        <taxon>Veronia</taxon>
    </lineage>
</organism>
<evidence type="ECO:0000256" key="4">
    <source>
        <dbReference type="ARBA" id="ARBA00022692"/>
    </source>
</evidence>